<accession>A0ACC4BQT9</accession>
<sequence>MFPIPNGTRPRPCLKIEMAKCELLDSMQAGKLEPEVAFLNASPRETRVSYLLVLGCGCFCGFECTFEAGFAGGSVQEERRLGFMYMLRFGASMAGGNRCDMVVYTYFDDVPRSALSKLSQQPNSLATPIVVAALPDSTPPPPHSPVTPASVVSH</sequence>
<gene>
    <name evidence="1" type="ORF">D5086_018357</name>
</gene>
<keyword evidence="2" id="KW-1185">Reference proteome</keyword>
<dbReference type="EMBL" id="RCHU02000009">
    <property type="protein sequence ID" value="KAL3580522.1"/>
    <property type="molecule type" value="Genomic_DNA"/>
</dbReference>
<proteinExistence type="predicted"/>
<evidence type="ECO:0000313" key="2">
    <source>
        <dbReference type="Proteomes" id="UP000309997"/>
    </source>
</evidence>
<evidence type="ECO:0000313" key="1">
    <source>
        <dbReference type="EMBL" id="KAL3580522.1"/>
    </source>
</evidence>
<name>A0ACC4BQT9_POPAL</name>
<reference evidence="1 2" key="1">
    <citation type="journal article" date="2024" name="Plant Biotechnol. J.">
        <title>Genome and CRISPR/Cas9 system of a widespread forest tree (Populus alba) in the world.</title>
        <authorList>
            <person name="Liu Y.J."/>
            <person name="Jiang P.F."/>
            <person name="Han X.M."/>
            <person name="Li X.Y."/>
            <person name="Wang H.M."/>
            <person name="Wang Y.J."/>
            <person name="Wang X.X."/>
            <person name="Zeng Q.Y."/>
        </authorList>
    </citation>
    <scope>NUCLEOTIDE SEQUENCE [LARGE SCALE GENOMIC DNA]</scope>
    <source>
        <strain evidence="2">cv. PAL-ZL1</strain>
    </source>
</reference>
<protein>
    <submittedName>
        <fullName evidence="1">Uncharacterized protein</fullName>
    </submittedName>
</protein>
<comment type="caution">
    <text evidence="1">The sequence shown here is derived from an EMBL/GenBank/DDBJ whole genome shotgun (WGS) entry which is preliminary data.</text>
</comment>
<organism evidence="1 2">
    <name type="scientific">Populus alba</name>
    <name type="common">White poplar</name>
    <dbReference type="NCBI Taxonomy" id="43335"/>
    <lineage>
        <taxon>Eukaryota</taxon>
        <taxon>Viridiplantae</taxon>
        <taxon>Streptophyta</taxon>
        <taxon>Embryophyta</taxon>
        <taxon>Tracheophyta</taxon>
        <taxon>Spermatophyta</taxon>
        <taxon>Magnoliopsida</taxon>
        <taxon>eudicotyledons</taxon>
        <taxon>Gunneridae</taxon>
        <taxon>Pentapetalae</taxon>
        <taxon>rosids</taxon>
        <taxon>fabids</taxon>
        <taxon>Malpighiales</taxon>
        <taxon>Salicaceae</taxon>
        <taxon>Saliceae</taxon>
        <taxon>Populus</taxon>
    </lineage>
</organism>
<dbReference type="Proteomes" id="UP000309997">
    <property type="component" value="Unassembled WGS sequence"/>
</dbReference>